<sequence>MDRASSRRSRSNSTSQARVPVDFRAVTKAMDRELRDLKAQNGTQQNWIKALIGALIVLILFILTRPTTTYSPDLKPNYRKRSSIIWPLNQTTAGPCLSRVQEPLFTSFEPPLQDLTPAHLGFIHADDPWKTLSLDETYIQRECTIERFNEYVNGYLKEKWQTGRGTLCGTWWEPGKFDRRVCSEARKRFDEAAMEVRAELKAKAKIARRDEEEYRKRQAEI</sequence>
<dbReference type="OrthoDB" id="10650116at2759"/>
<gene>
    <name evidence="2" type="ORF">BU26DRAFT_525580</name>
</gene>
<keyword evidence="3" id="KW-1185">Reference proteome</keyword>
<keyword evidence="1" id="KW-1133">Transmembrane helix</keyword>
<reference evidence="2" key="1">
    <citation type="journal article" date="2020" name="Stud. Mycol.">
        <title>101 Dothideomycetes genomes: a test case for predicting lifestyles and emergence of pathogens.</title>
        <authorList>
            <person name="Haridas S."/>
            <person name="Albert R."/>
            <person name="Binder M."/>
            <person name="Bloem J."/>
            <person name="Labutti K."/>
            <person name="Salamov A."/>
            <person name="Andreopoulos B."/>
            <person name="Baker S."/>
            <person name="Barry K."/>
            <person name="Bills G."/>
            <person name="Bluhm B."/>
            <person name="Cannon C."/>
            <person name="Castanera R."/>
            <person name="Culley D."/>
            <person name="Daum C."/>
            <person name="Ezra D."/>
            <person name="Gonzalez J."/>
            <person name="Henrissat B."/>
            <person name="Kuo A."/>
            <person name="Liang C."/>
            <person name="Lipzen A."/>
            <person name="Lutzoni F."/>
            <person name="Magnuson J."/>
            <person name="Mondo S."/>
            <person name="Nolan M."/>
            <person name="Ohm R."/>
            <person name="Pangilinan J."/>
            <person name="Park H.-J."/>
            <person name="Ramirez L."/>
            <person name="Alfaro M."/>
            <person name="Sun H."/>
            <person name="Tritt A."/>
            <person name="Yoshinaga Y."/>
            <person name="Zwiers L.-H."/>
            <person name="Turgeon B."/>
            <person name="Goodwin S."/>
            <person name="Spatafora J."/>
            <person name="Crous P."/>
            <person name="Grigoriev I."/>
        </authorList>
    </citation>
    <scope>NUCLEOTIDE SEQUENCE</scope>
    <source>
        <strain evidence="2">CBS 122368</strain>
    </source>
</reference>
<evidence type="ECO:0000256" key="1">
    <source>
        <dbReference type="SAM" id="Phobius"/>
    </source>
</evidence>
<protein>
    <submittedName>
        <fullName evidence="2">Uncharacterized protein</fullName>
    </submittedName>
</protein>
<organism evidence="2 3">
    <name type="scientific">Trematosphaeria pertusa</name>
    <dbReference type="NCBI Taxonomy" id="390896"/>
    <lineage>
        <taxon>Eukaryota</taxon>
        <taxon>Fungi</taxon>
        <taxon>Dikarya</taxon>
        <taxon>Ascomycota</taxon>
        <taxon>Pezizomycotina</taxon>
        <taxon>Dothideomycetes</taxon>
        <taxon>Pleosporomycetidae</taxon>
        <taxon>Pleosporales</taxon>
        <taxon>Massarineae</taxon>
        <taxon>Trematosphaeriaceae</taxon>
        <taxon>Trematosphaeria</taxon>
    </lineage>
</organism>
<evidence type="ECO:0000313" key="2">
    <source>
        <dbReference type="EMBL" id="KAF2241053.1"/>
    </source>
</evidence>
<keyword evidence="1" id="KW-0472">Membrane</keyword>
<dbReference type="Proteomes" id="UP000800094">
    <property type="component" value="Unassembled WGS sequence"/>
</dbReference>
<keyword evidence="1" id="KW-0812">Transmembrane</keyword>
<dbReference type="AlphaFoldDB" id="A0A6A6HU48"/>
<dbReference type="EMBL" id="ML987214">
    <property type="protein sequence ID" value="KAF2241053.1"/>
    <property type="molecule type" value="Genomic_DNA"/>
</dbReference>
<name>A0A6A6HU48_9PLEO</name>
<feature type="transmembrane region" description="Helical" evidence="1">
    <location>
        <begin position="47"/>
        <end position="64"/>
    </location>
</feature>
<accession>A0A6A6HU48</accession>
<evidence type="ECO:0000313" key="3">
    <source>
        <dbReference type="Proteomes" id="UP000800094"/>
    </source>
</evidence>
<dbReference type="GeneID" id="54583866"/>
<dbReference type="RefSeq" id="XP_033676057.1">
    <property type="nucleotide sequence ID" value="XM_033830536.1"/>
</dbReference>
<proteinExistence type="predicted"/>